<reference evidence="3 4" key="1">
    <citation type="submission" date="2023-02" db="EMBL/GenBank/DDBJ databases">
        <title>LHISI_Scaffold_Assembly.</title>
        <authorList>
            <person name="Stuart O.P."/>
            <person name="Cleave R."/>
            <person name="Magrath M.J.L."/>
            <person name="Mikheyev A.S."/>
        </authorList>
    </citation>
    <scope>NUCLEOTIDE SEQUENCE [LARGE SCALE GENOMIC DNA]</scope>
    <source>
        <strain evidence="3">Daus_M_001</strain>
        <tissue evidence="3">Leg muscle</tissue>
    </source>
</reference>
<evidence type="ECO:0000313" key="3">
    <source>
        <dbReference type="EMBL" id="KAJ8877860.1"/>
    </source>
</evidence>
<protein>
    <recommendedName>
        <fullName evidence="2">PiggyBac transposable element-derived protein domain-containing protein</fullName>
    </recommendedName>
</protein>
<dbReference type="Proteomes" id="UP001159363">
    <property type="component" value="Chromosome 7"/>
</dbReference>
<evidence type="ECO:0000259" key="2">
    <source>
        <dbReference type="Pfam" id="PF13843"/>
    </source>
</evidence>
<proteinExistence type="predicted"/>
<feature type="domain" description="PiggyBac transposable element-derived protein" evidence="2">
    <location>
        <begin position="158"/>
        <end position="327"/>
    </location>
</feature>
<dbReference type="PANTHER" id="PTHR46599:SF6">
    <property type="entry name" value="DUAL SPECIFICITY PHOSPHATASE 26"/>
    <property type="match status" value="1"/>
</dbReference>
<name>A0ABQ9H0N0_9NEOP</name>
<dbReference type="Pfam" id="PF13843">
    <property type="entry name" value="DDE_Tnp_1_7"/>
    <property type="match status" value="1"/>
</dbReference>
<evidence type="ECO:0000256" key="1">
    <source>
        <dbReference type="SAM" id="MobiDB-lite"/>
    </source>
</evidence>
<keyword evidence="4" id="KW-1185">Reference proteome</keyword>
<sequence length="454" mass="51593">MNESGASDKGLPKEMFIDSDSDGDSDISDSDQNAEYEETDDSTSESETGHEDVSTGDPAALPSTKKCKKSNNFQSDTDLGWTCEDEQPELPVFQEQTGVTANIESSFMPFDCFSIFLPNSMIKHIKPETNRYAASVIDEQKRTKELKSNCLLSKWKPVVCDASTAYVLKMEVYCGKCTADNSALALFERLMSDYFDKGHVAYMDRFYSSLAVFDFLWGKTALAVGTCIANRKQLPKDVVKSKLKRGRNTKDVLTLSTLHQATSSEADVKSKNGILKKTKPDVILDYNIHKTGVDRSDLMITYYPFNRKQLKWWKKLFFHLLMMAVTNLFVLYRETRDEQERKQCHLSTFLHKIGEAFATKCGETAHIEAGQHVATNRLTGRHFPDKIPVTDKKRNPTWICKVCSEKTKASTGKTGRKETTWWCAMCEVSLCVPEYFCYYHNKAKYAYFFSNVNV</sequence>
<dbReference type="PANTHER" id="PTHR46599">
    <property type="entry name" value="PIGGYBAC TRANSPOSABLE ELEMENT-DERIVED PROTEIN 4"/>
    <property type="match status" value="1"/>
</dbReference>
<evidence type="ECO:0000313" key="4">
    <source>
        <dbReference type="Proteomes" id="UP001159363"/>
    </source>
</evidence>
<feature type="region of interest" description="Disordered" evidence="1">
    <location>
        <begin position="1"/>
        <end position="69"/>
    </location>
</feature>
<dbReference type="EMBL" id="JARBHB010000008">
    <property type="protein sequence ID" value="KAJ8877860.1"/>
    <property type="molecule type" value="Genomic_DNA"/>
</dbReference>
<feature type="compositionally biased region" description="Acidic residues" evidence="1">
    <location>
        <begin position="17"/>
        <end position="44"/>
    </location>
</feature>
<organism evidence="3 4">
    <name type="scientific">Dryococelus australis</name>
    <dbReference type="NCBI Taxonomy" id="614101"/>
    <lineage>
        <taxon>Eukaryota</taxon>
        <taxon>Metazoa</taxon>
        <taxon>Ecdysozoa</taxon>
        <taxon>Arthropoda</taxon>
        <taxon>Hexapoda</taxon>
        <taxon>Insecta</taxon>
        <taxon>Pterygota</taxon>
        <taxon>Neoptera</taxon>
        <taxon>Polyneoptera</taxon>
        <taxon>Phasmatodea</taxon>
        <taxon>Verophasmatodea</taxon>
        <taxon>Anareolatae</taxon>
        <taxon>Phasmatidae</taxon>
        <taxon>Eurycanthinae</taxon>
        <taxon>Dryococelus</taxon>
    </lineage>
</organism>
<comment type="caution">
    <text evidence="3">The sequence shown here is derived from an EMBL/GenBank/DDBJ whole genome shotgun (WGS) entry which is preliminary data.</text>
</comment>
<dbReference type="InterPro" id="IPR029526">
    <property type="entry name" value="PGBD"/>
</dbReference>
<accession>A0ABQ9H0N0</accession>
<gene>
    <name evidence="3" type="ORF">PR048_022319</name>
</gene>